<proteinExistence type="predicted"/>
<keyword evidence="3" id="KW-1185">Reference proteome</keyword>
<evidence type="ECO:0000259" key="1">
    <source>
        <dbReference type="Pfam" id="PF25355"/>
    </source>
</evidence>
<keyword evidence="2" id="KW-0436">Ligase</keyword>
<evidence type="ECO:0000313" key="3">
    <source>
        <dbReference type="Proteomes" id="UP000307380"/>
    </source>
</evidence>
<evidence type="ECO:0000313" key="2">
    <source>
        <dbReference type="EMBL" id="THG32451.1"/>
    </source>
</evidence>
<dbReference type="EMBL" id="SSSN01000009">
    <property type="protein sequence ID" value="THG32451.1"/>
    <property type="molecule type" value="Genomic_DNA"/>
</dbReference>
<comment type="caution">
    <text evidence="2">The sequence shown here is derived from an EMBL/GenBank/DDBJ whole genome shotgun (WGS) entry which is preliminary data.</text>
</comment>
<protein>
    <submittedName>
        <fullName evidence="2">ATP-dependent DNA ligase</fullName>
    </submittedName>
</protein>
<accession>A0A4S4FQ87</accession>
<feature type="domain" description="DUF7882" evidence="1">
    <location>
        <begin position="1"/>
        <end position="96"/>
    </location>
</feature>
<dbReference type="RefSeq" id="WP_136424752.1">
    <property type="nucleotide sequence ID" value="NZ_OZ241748.1"/>
</dbReference>
<reference evidence="2 3" key="1">
    <citation type="submission" date="2019-04" db="EMBL/GenBank/DDBJ databases">
        <authorList>
            <person name="Jiang L."/>
        </authorList>
    </citation>
    <scope>NUCLEOTIDE SEQUENCE [LARGE SCALE GENOMIC DNA]</scope>
    <source>
        <strain evidence="2 3">YIM 131861</strain>
    </source>
</reference>
<dbReference type="OrthoDB" id="5123855at2"/>
<dbReference type="GO" id="GO:0016874">
    <property type="term" value="F:ligase activity"/>
    <property type="evidence" value="ECO:0007669"/>
    <property type="project" value="UniProtKB-KW"/>
</dbReference>
<sequence length="105" mass="11713">MGILYYGTPAAEFTFDDRVLAHLQVVFSAKLRRHESFFFSWTDGVDLGSGRRALWVSDSIPLYFRFNGSRAPLLNRQWLDELAASAASTQGLVLGEEPVMAEVTA</sequence>
<dbReference type="AlphaFoldDB" id="A0A4S4FQ87"/>
<organism evidence="2 3">
    <name type="scientific">Orlajensenia flava</name>
    <dbReference type="NCBI Taxonomy" id="2565934"/>
    <lineage>
        <taxon>Bacteria</taxon>
        <taxon>Bacillati</taxon>
        <taxon>Actinomycetota</taxon>
        <taxon>Actinomycetes</taxon>
        <taxon>Micrococcales</taxon>
        <taxon>Microbacteriaceae</taxon>
        <taxon>Orlajensenia</taxon>
    </lineage>
</organism>
<dbReference type="Pfam" id="PF25355">
    <property type="entry name" value="DUF7882"/>
    <property type="match status" value="1"/>
</dbReference>
<gene>
    <name evidence="2" type="ORF">E6C70_11805</name>
</gene>
<dbReference type="InterPro" id="IPR057204">
    <property type="entry name" value="DUF7882"/>
</dbReference>
<name>A0A4S4FQ87_9MICO</name>
<dbReference type="Proteomes" id="UP000307380">
    <property type="component" value="Unassembled WGS sequence"/>
</dbReference>